<dbReference type="PANTHER" id="PTHR43537:SF5">
    <property type="entry name" value="UXU OPERON TRANSCRIPTIONAL REGULATOR"/>
    <property type="match status" value="1"/>
</dbReference>
<organism evidence="6 7">
    <name type="scientific">Candidatus Blautia merdavium</name>
    <dbReference type="NCBI Taxonomy" id="2838494"/>
    <lineage>
        <taxon>Bacteria</taxon>
        <taxon>Bacillati</taxon>
        <taxon>Bacillota</taxon>
        <taxon>Clostridia</taxon>
        <taxon>Lachnospirales</taxon>
        <taxon>Lachnospiraceae</taxon>
        <taxon>Blautia</taxon>
    </lineage>
</organism>
<evidence type="ECO:0000313" key="7">
    <source>
        <dbReference type="Proteomes" id="UP000823886"/>
    </source>
</evidence>
<dbReference type="InterPro" id="IPR000524">
    <property type="entry name" value="Tscrpt_reg_HTH_GntR"/>
</dbReference>
<dbReference type="InterPro" id="IPR008920">
    <property type="entry name" value="TF_FadR/GntR_C"/>
</dbReference>
<dbReference type="SUPFAM" id="SSF46785">
    <property type="entry name" value="Winged helix' DNA-binding domain"/>
    <property type="match status" value="1"/>
</dbReference>
<evidence type="ECO:0000256" key="3">
    <source>
        <dbReference type="ARBA" id="ARBA00023163"/>
    </source>
</evidence>
<proteinExistence type="predicted"/>
<dbReference type="GO" id="GO:0003677">
    <property type="term" value="F:DNA binding"/>
    <property type="evidence" value="ECO:0007669"/>
    <property type="project" value="UniProtKB-KW"/>
</dbReference>
<protein>
    <submittedName>
        <fullName evidence="6">FadR family transcriptional regulator</fullName>
    </submittedName>
</protein>
<dbReference type="CDD" id="cd07377">
    <property type="entry name" value="WHTH_GntR"/>
    <property type="match status" value="1"/>
</dbReference>
<evidence type="ECO:0000313" key="6">
    <source>
        <dbReference type="EMBL" id="HJC62304.1"/>
    </source>
</evidence>
<keyword evidence="4" id="KW-0175">Coiled coil</keyword>
<dbReference type="Pfam" id="PF07729">
    <property type="entry name" value="FCD"/>
    <property type="match status" value="1"/>
</dbReference>
<keyword evidence="2" id="KW-0238">DNA-binding</keyword>
<evidence type="ECO:0000256" key="1">
    <source>
        <dbReference type="ARBA" id="ARBA00023015"/>
    </source>
</evidence>
<dbReference type="InterPro" id="IPR011711">
    <property type="entry name" value="GntR_C"/>
</dbReference>
<sequence>MLESLNDNKTLLPQRVSDQIVKLITQRQLKAGDKLPNEFEMAQQLSVGRGTIREAVKILVSRNILEIRRGRGTFVCRHPGMVEDPLGLAFEADKKSLALDLCEVRLMIEPEIAALAARRGTPEEIRKLQELENQVEDLCRRQQQHMDKDIEFHEQIARMSKNSVMPRLVPVIQTGVAVFVEVTDLSLSMETVRTHQMVVDAIRDHDEERARKAMIEHLTLNKEEIEKKCEKKEII</sequence>
<gene>
    <name evidence="6" type="ORF">H9753_01615</name>
</gene>
<dbReference type="AlphaFoldDB" id="A0A9D2TA21"/>
<accession>A0A9D2TA21</accession>
<feature type="coiled-coil region" evidence="4">
    <location>
        <begin position="121"/>
        <end position="148"/>
    </location>
</feature>
<dbReference type="EMBL" id="DWVZ01000016">
    <property type="protein sequence ID" value="HJC62304.1"/>
    <property type="molecule type" value="Genomic_DNA"/>
</dbReference>
<comment type="caution">
    <text evidence="6">The sequence shown here is derived from an EMBL/GenBank/DDBJ whole genome shotgun (WGS) entry which is preliminary data.</text>
</comment>
<keyword evidence="1" id="KW-0805">Transcription regulation</keyword>
<dbReference type="Gene3D" id="1.20.120.530">
    <property type="entry name" value="GntR ligand-binding domain-like"/>
    <property type="match status" value="1"/>
</dbReference>
<dbReference type="PRINTS" id="PR00035">
    <property type="entry name" value="HTHGNTR"/>
</dbReference>
<dbReference type="InterPro" id="IPR036390">
    <property type="entry name" value="WH_DNA-bd_sf"/>
</dbReference>
<dbReference type="Proteomes" id="UP000823886">
    <property type="component" value="Unassembled WGS sequence"/>
</dbReference>
<dbReference type="PROSITE" id="PS50949">
    <property type="entry name" value="HTH_GNTR"/>
    <property type="match status" value="1"/>
</dbReference>
<dbReference type="SUPFAM" id="SSF48008">
    <property type="entry name" value="GntR ligand-binding domain-like"/>
    <property type="match status" value="1"/>
</dbReference>
<dbReference type="InterPro" id="IPR036388">
    <property type="entry name" value="WH-like_DNA-bd_sf"/>
</dbReference>
<dbReference type="Pfam" id="PF00392">
    <property type="entry name" value="GntR"/>
    <property type="match status" value="1"/>
</dbReference>
<evidence type="ECO:0000256" key="2">
    <source>
        <dbReference type="ARBA" id="ARBA00023125"/>
    </source>
</evidence>
<reference evidence="6" key="1">
    <citation type="journal article" date="2021" name="PeerJ">
        <title>Extensive microbial diversity within the chicken gut microbiome revealed by metagenomics and culture.</title>
        <authorList>
            <person name="Gilroy R."/>
            <person name="Ravi A."/>
            <person name="Getino M."/>
            <person name="Pursley I."/>
            <person name="Horton D.L."/>
            <person name="Alikhan N.F."/>
            <person name="Baker D."/>
            <person name="Gharbi K."/>
            <person name="Hall N."/>
            <person name="Watson M."/>
            <person name="Adriaenssens E.M."/>
            <person name="Foster-Nyarko E."/>
            <person name="Jarju S."/>
            <person name="Secka A."/>
            <person name="Antonio M."/>
            <person name="Oren A."/>
            <person name="Chaudhuri R.R."/>
            <person name="La Ragione R."/>
            <person name="Hildebrand F."/>
            <person name="Pallen M.J."/>
        </authorList>
    </citation>
    <scope>NUCLEOTIDE SEQUENCE</scope>
    <source>
        <strain evidence="6">ChiBcec2-3848</strain>
    </source>
</reference>
<dbReference type="SMART" id="SM00345">
    <property type="entry name" value="HTH_GNTR"/>
    <property type="match status" value="1"/>
</dbReference>
<name>A0A9D2TA21_9FIRM</name>
<dbReference type="Gene3D" id="1.10.10.10">
    <property type="entry name" value="Winged helix-like DNA-binding domain superfamily/Winged helix DNA-binding domain"/>
    <property type="match status" value="1"/>
</dbReference>
<keyword evidence="3" id="KW-0804">Transcription</keyword>
<dbReference type="GO" id="GO:0003700">
    <property type="term" value="F:DNA-binding transcription factor activity"/>
    <property type="evidence" value="ECO:0007669"/>
    <property type="project" value="InterPro"/>
</dbReference>
<dbReference type="SMART" id="SM00895">
    <property type="entry name" value="FCD"/>
    <property type="match status" value="1"/>
</dbReference>
<evidence type="ECO:0000256" key="4">
    <source>
        <dbReference type="SAM" id="Coils"/>
    </source>
</evidence>
<dbReference type="PANTHER" id="PTHR43537">
    <property type="entry name" value="TRANSCRIPTIONAL REGULATOR, GNTR FAMILY"/>
    <property type="match status" value="1"/>
</dbReference>
<feature type="domain" description="HTH gntR-type" evidence="5">
    <location>
        <begin position="10"/>
        <end position="78"/>
    </location>
</feature>
<evidence type="ECO:0000259" key="5">
    <source>
        <dbReference type="PROSITE" id="PS50949"/>
    </source>
</evidence>
<reference evidence="6" key="2">
    <citation type="submission" date="2021-04" db="EMBL/GenBank/DDBJ databases">
        <authorList>
            <person name="Gilroy R."/>
        </authorList>
    </citation>
    <scope>NUCLEOTIDE SEQUENCE</scope>
    <source>
        <strain evidence="6">ChiBcec2-3848</strain>
    </source>
</reference>